<organism evidence="1 2">
    <name type="scientific">Clostridium yunnanense</name>
    <dbReference type="NCBI Taxonomy" id="2800325"/>
    <lineage>
        <taxon>Bacteria</taxon>
        <taxon>Bacillati</taxon>
        <taxon>Bacillota</taxon>
        <taxon>Clostridia</taxon>
        <taxon>Eubacteriales</taxon>
        <taxon>Clostridiaceae</taxon>
        <taxon>Clostridium</taxon>
    </lineage>
</organism>
<sequence>MRLKSSVYEFPARVCERYQAAIIWNDTDWEAIKQAIQDFGIKKKIELLCKLSVY</sequence>
<evidence type="ECO:0000313" key="2">
    <source>
        <dbReference type="Proteomes" id="UP000596739"/>
    </source>
</evidence>
<comment type="caution">
    <text evidence="1">The sequence shown here is derived from an EMBL/GenBank/DDBJ whole genome shotgun (WGS) entry which is preliminary data.</text>
</comment>
<evidence type="ECO:0000313" key="1">
    <source>
        <dbReference type="EMBL" id="MBK1809507.1"/>
    </source>
</evidence>
<reference evidence="2" key="1">
    <citation type="submission" date="2021-01" db="EMBL/GenBank/DDBJ databases">
        <title>Genome public.</title>
        <authorList>
            <person name="Liu C."/>
            <person name="Sun Q."/>
        </authorList>
    </citation>
    <scope>NUCLEOTIDE SEQUENCE [LARGE SCALE GENOMIC DNA]</scope>
    <source>
        <strain evidence="2">YIM B02505</strain>
    </source>
</reference>
<accession>A0ABS1EJH2</accession>
<dbReference type="Proteomes" id="UP000596739">
    <property type="component" value="Unassembled WGS sequence"/>
</dbReference>
<name>A0ABS1EJH2_9CLOT</name>
<dbReference type="EMBL" id="JAENHN010000007">
    <property type="protein sequence ID" value="MBK1809507.1"/>
    <property type="molecule type" value="Genomic_DNA"/>
</dbReference>
<protein>
    <submittedName>
        <fullName evidence="1">Uncharacterized protein</fullName>
    </submittedName>
</protein>
<proteinExistence type="predicted"/>
<gene>
    <name evidence="1" type="ORF">JHL18_02460</name>
</gene>
<dbReference type="RefSeq" id="WP_200266054.1">
    <property type="nucleotide sequence ID" value="NZ_JAENHN010000007.1"/>
</dbReference>
<keyword evidence="2" id="KW-1185">Reference proteome</keyword>